<dbReference type="Pfam" id="PF00135">
    <property type="entry name" value="COesterase"/>
    <property type="match status" value="1"/>
</dbReference>
<evidence type="ECO:0000259" key="5">
    <source>
        <dbReference type="Pfam" id="PF00135"/>
    </source>
</evidence>
<evidence type="ECO:0000313" key="6">
    <source>
        <dbReference type="EMBL" id="SYW81383.1"/>
    </source>
</evidence>
<protein>
    <submittedName>
        <fullName evidence="6">Related to para-nitrobenzyl esterase</fullName>
    </submittedName>
</protein>
<sequence>MSPKMTLLNTLICLACSFITCIHPCDAAPLLPTCSSNTQCSSSNPLQVNLPLGPVLGTSTSYSAQRFTLPYAQPPVGPLRFASPQPLTSFNTSRVYDATHLPPACMQSPDSRYNIDNVSEDCLYLNIYRPAPSSGSGSKPVLVWLHGGSFISGSATAPGLDGSYLASQNNVVVVTIQYRLGMFGFFSPAGSTDEASTSREKVQGNQGVRDAIQALQFIKSNIAAFDGNPNAVTLAGQSSGAHLIRSLLNSPSASPLFAGAILHSDPANVGTQTLTTSHGVSQFAMEKTGCSDLACLRGLSAEEVLDASSATAQAGQGIDEAVAVSEVFRPFLGSLTGSAFEASPGASGKPIILTNVENEAGSTVGQMLLPISPGADSAQLRAYPISLPRGQLLEQMFNGGRASALSSAAKYGMRTNTSAYPPGARVQPYSNANDGLRRNLETILAQGMFTCPTWFNALRHSSNAFIALFERGITYPSNAGNDYCNEEGRICHEDDIQLVFTDPNKVAAKVARTVREVQARWIAFVRSGNPNTSRYRGWTTAGGNTGVSAKVIRLGMYGGGSGGSMLDTISLQAGQYAGCGQVWGGEIKFDWQMYG</sequence>
<dbReference type="PANTHER" id="PTHR45570:SF1">
    <property type="entry name" value="CARBOXYLIC ESTER HYDROLASE"/>
    <property type="match status" value="1"/>
</dbReference>
<dbReference type="Gene3D" id="3.40.50.1820">
    <property type="entry name" value="alpha/beta hydrolase"/>
    <property type="match status" value="1"/>
</dbReference>
<evidence type="ECO:0000256" key="1">
    <source>
        <dbReference type="ARBA" id="ARBA00005964"/>
    </source>
</evidence>
<dbReference type="SUPFAM" id="SSF53474">
    <property type="entry name" value="alpha/beta-Hydrolases"/>
    <property type="match status" value="1"/>
</dbReference>
<feature type="signal peptide" evidence="4">
    <location>
        <begin position="1"/>
        <end position="27"/>
    </location>
</feature>
<organism evidence="6 7">
    <name type="scientific">Ustilago bromivora</name>
    <dbReference type="NCBI Taxonomy" id="307758"/>
    <lineage>
        <taxon>Eukaryota</taxon>
        <taxon>Fungi</taxon>
        <taxon>Dikarya</taxon>
        <taxon>Basidiomycota</taxon>
        <taxon>Ustilaginomycotina</taxon>
        <taxon>Ustilaginomycetes</taxon>
        <taxon>Ustilaginales</taxon>
        <taxon>Ustilaginaceae</taxon>
        <taxon>Ustilago</taxon>
    </lineage>
</organism>
<keyword evidence="7" id="KW-1185">Reference proteome</keyword>
<dbReference type="PROSITE" id="PS00941">
    <property type="entry name" value="CARBOXYLESTERASE_B_2"/>
    <property type="match status" value="1"/>
</dbReference>
<dbReference type="InterPro" id="IPR002168">
    <property type="entry name" value="Lipase_GDXG_HIS_AS"/>
</dbReference>
<dbReference type="InterPro" id="IPR019819">
    <property type="entry name" value="Carboxylesterase_B_CS"/>
</dbReference>
<dbReference type="InterPro" id="IPR029058">
    <property type="entry name" value="AB_hydrolase_fold"/>
</dbReference>
<dbReference type="InterPro" id="IPR000997">
    <property type="entry name" value="Cholinesterase"/>
</dbReference>
<feature type="domain" description="Carboxylesterase type B" evidence="5">
    <location>
        <begin position="46"/>
        <end position="542"/>
    </location>
</feature>
<dbReference type="InterPro" id="IPR002018">
    <property type="entry name" value="CarbesteraseB"/>
</dbReference>
<comment type="caution">
    <text evidence="6">The sequence shown here is derived from an EMBL/GenBank/DDBJ whole genome shotgun (WGS) entry which is preliminary data.</text>
</comment>
<dbReference type="AlphaFoldDB" id="A0A8H8QRN7"/>
<comment type="similarity">
    <text evidence="2">Belongs to the 'GDXG' lipolytic enzyme family.</text>
</comment>
<comment type="similarity">
    <text evidence="1">Belongs to the type-B carboxylesterase/lipase family.</text>
</comment>
<gene>
    <name evidence="6" type="ORF">UBRO2_04253</name>
</gene>
<evidence type="ECO:0000256" key="4">
    <source>
        <dbReference type="SAM" id="SignalP"/>
    </source>
</evidence>
<keyword evidence="3" id="KW-0378">Hydrolase</keyword>
<accession>A0A8H8QRN7</accession>
<reference evidence="6" key="1">
    <citation type="submission" date="2018-08" db="EMBL/GenBank/DDBJ databases">
        <authorList>
            <person name="Guldener U."/>
        </authorList>
    </citation>
    <scope>NUCLEOTIDE SEQUENCE</scope>
    <source>
        <strain evidence="6">UB2</strain>
    </source>
</reference>
<dbReference type="PRINTS" id="PR00878">
    <property type="entry name" value="CHOLNESTRASE"/>
</dbReference>
<dbReference type="EMBL" id="ULHB01000095">
    <property type="protein sequence ID" value="SYW81383.1"/>
    <property type="molecule type" value="Genomic_DNA"/>
</dbReference>
<dbReference type="PANTHER" id="PTHR45570">
    <property type="entry name" value="CARBOXYLIC ESTER HYDROLASE"/>
    <property type="match status" value="1"/>
</dbReference>
<dbReference type="GO" id="GO:0004104">
    <property type="term" value="F:cholinesterase activity"/>
    <property type="evidence" value="ECO:0007669"/>
    <property type="project" value="InterPro"/>
</dbReference>
<evidence type="ECO:0000256" key="2">
    <source>
        <dbReference type="ARBA" id="ARBA00010515"/>
    </source>
</evidence>
<dbReference type="PROSITE" id="PS01173">
    <property type="entry name" value="LIPASE_GDXG_HIS"/>
    <property type="match status" value="1"/>
</dbReference>
<feature type="chain" id="PRO_5034707903" evidence="4">
    <location>
        <begin position="28"/>
        <end position="595"/>
    </location>
</feature>
<name>A0A8H8QRN7_9BASI</name>
<proteinExistence type="inferred from homology"/>
<evidence type="ECO:0000313" key="7">
    <source>
        <dbReference type="Proteomes" id="UP000658997"/>
    </source>
</evidence>
<evidence type="ECO:0000256" key="3">
    <source>
        <dbReference type="ARBA" id="ARBA00022801"/>
    </source>
</evidence>
<dbReference type="Proteomes" id="UP000658997">
    <property type="component" value="Unassembled WGS sequence"/>
</dbReference>
<keyword evidence="4" id="KW-0732">Signal</keyword>